<proteinExistence type="predicted"/>
<dbReference type="InParanoid" id="K9U2Z2"/>
<name>K9U2Z2_CHRTP</name>
<dbReference type="AlphaFoldDB" id="K9U2Z2"/>
<dbReference type="InterPro" id="IPR036397">
    <property type="entry name" value="RNaseH_sf"/>
</dbReference>
<dbReference type="InterPro" id="IPR038717">
    <property type="entry name" value="Tc1-like_DDE_dom"/>
</dbReference>
<dbReference type="Proteomes" id="UP000010384">
    <property type="component" value="Chromosome"/>
</dbReference>
<gene>
    <name evidence="2" type="ORF">Chro_3757</name>
</gene>
<feature type="domain" description="Tc1-like transposase DDE" evidence="1">
    <location>
        <begin position="62"/>
        <end position="195"/>
    </location>
</feature>
<dbReference type="PATRIC" id="fig|251229.3.peg.4382"/>
<organism evidence="2 3">
    <name type="scientific">Chroococcidiopsis thermalis (strain PCC 7203)</name>
    <dbReference type="NCBI Taxonomy" id="251229"/>
    <lineage>
        <taxon>Bacteria</taxon>
        <taxon>Bacillati</taxon>
        <taxon>Cyanobacteriota</taxon>
        <taxon>Cyanophyceae</taxon>
        <taxon>Chroococcidiopsidales</taxon>
        <taxon>Chroococcidiopsidaceae</taxon>
        <taxon>Chroococcidiopsis</taxon>
    </lineage>
</organism>
<evidence type="ECO:0000313" key="3">
    <source>
        <dbReference type="Proteomes" id="UP000010384"/>
    </source>
</evidence>
<dbReference type="KEGG" id="cthe:Chro_3757"/>
<dbReference type="GO" id="GO:0003676">
    <property type="term" value="F:nucleic acid binding"/>
    <property type="evidence" value="ECO:0007669"/>
    <property type="project" value="InterPro"/>
</dbReference>
<accession>K9U2Z2</accession>
<dbReference type="InterPro" id="IPR047655">
    <property type="entry name" value="Transpos_IS630-like"/>
</dbReference>
<sequence length="213" mass="24933">MEVRLTHEMAQAWHLEISDRTIGKALKKIGFTRKKTYGYRERDEEKRQEFIEKIERKKPEERVYIDESGIDNRDDYSYGWNEKGQRLYDLKSGKRSIRVSIISGLCQGKLLAPFTFEGACNRLVFEQWLSEKLLPHLKPGQTVILDNATFHKSEKIRELIKSAQCEIQYLPPLSPGLNEIEHYLFPIKNRVRKSQGTIEDFRERVDTSVSLAS</sequence>
<dbReference type="HOGENOM" id="CLU_056788_10_1_3"/>
<dbReference type="eggNOG" id="COG3335">
    <property type="taxonomic scope" value="Bacteria"/>
</dbReference>
<dbReference type="Gene3D" id="3.30.420.10">
    <property type="entry name" value="Ribonuclease H-like superfamily/Ribonuclease H"/>
    <property type="match status" value="1"/>
</dbReference>
<dbReference type="STRING" id="251229.Chro_3757"/>
<dbReference type="PANTHER" id="PTHR46564">
    <property type="entry name" value="TRANSPOSASE"/>
    <property type="match status" value="1"/>
</dbReference>
<keyword evidence="3" id="KW-1185">Reference proteome</keyword>
<dbReference type="Pfam" id="PF13358">
    <property type="entry name" value="DDE_3"/>
    <property type="match status" value="1"/>
</dbReference>
<evidence type="ECO:0000313" key="2">
    <source>
        <dbReference type="EMBL" id="AFY89190.1"/>
    </source>
</evidence>
<protein>
    <recommendedName>
        <fullName evidence="1">Tc1-like transposase DDE domain-containing protein</fullName>
    </recommendedName>
</protein>
<dbReference type="EMBL" id="CP003597">
    <property type="protein sequence ID" value="AFY89190.1"/>
    <property type="molecule type" value="Genomic_DNA"/>
</dbReference>
<reference evidence="2 3" key="1">
    <citation type="submission" date="2012-06" db="EMBL/GenBank/DDBJ databases">
        <title>Finished chromosome of genome of Chroococcidiopsis thermalis PCC 7203.</title>
        <authorList>
            <consortium name="US DOE Joint Genome Institute"/>
            <person name="Gugger M."/>
            <person name="Coursin T."/>
            <person name="Rippka R."/>
            <person name="Tandeau De Marsac N."/>
            <person name="Huntemann M."/>
            <person name="Wei C.-L."/>
            <person name="Han J."/>
            <person name="Detter J.C."/>
            <person name="Han C."/>
            <person name="Tapia R."/>
            <person name="Davenport K."/>
            <person name="Daligault H."/>
            <person name="Erkkila T."/>
            <person name="Gu W."/>
            <person name="Munk A.C.C."/>
            <person name="Teshima H."/>
            <person name="Xu Y."/>
            <person name="Chain P."/>
            <person name="Chen A."/>
            <person name="Krypides N."/>
            <person name="Mavromatis K."/>
            <person name="Markowitz V."/>
            <person name="Szeto E."/>
            <person name="Ivanova N."/>
            <person name="Mikhailova N."/>
            <person name="Ovchinnikova G."/>
            <person name="Pagani I."/>
            <person name="Pati A."/>
            <person name="Goodwin L."/>
            <person name="Peters L."/>
            <person name="Pitluck S."/>
            <person name="Woyke T."/>
            <person name="Kerfeld C."/>
        </authorList>
    </citation>
    <scope>NUCLEOTIDE SEQUENCE [LARGE SCALE GENOMIC DNA]</scope>
    <source>
        <strain evidence="2 3">PCC 7203</strain>
    </source>
</reference>
<evidence type="ECO:0000259" key="1">
    <source>
        <dbReference type="Pfam" id="PF13358"/>
    </source>
</evidence>
<dbReference type="NCBIfam" id="NF033545">
    <property type="entry name" value="transpos_IS630"/>
    <property type="match status" value="1"/>
</dbReference>
<dbReference type="PANTHER" id="PTHR46564:SF1">
    <property type="entry name" value="TRANSPOSASE"/>
    <property type="match status" value="1"/>
</dbReference>